<dbReference type="GO" id="GO:0008270">
    <property type="term" value="F:zinc ion binding"/>
    <property type="evidence" value="ECO:0007669"/>
    <property type="project" value="UniProtKB-KW"/>
</dbReference>
<dbReference type="EMBL" id="JANQDX010000022">
    <property type="protein sequence ID" value="KAL0903112.1"/>
    <property type="molecule type" value="Genomic_DNA"/>
</dbReference>
<keyword evidence="1" id="KW-0863">Zinc-finger</keyword>
<feature type="domain" description="CCHC-type" evidence="3">
    <location>
        <begin position="377"/>
        <end position="392"/>
    </location>
</feature>
<protein>
    <recommendedName>
        <fullName evidence="3">CCHC-type domain-containing protein</fullName>
    </recommendedName>
</protein>
<feature type="compositionally biased region" description="Basic and acidic residues" evidence="2">
    <location>
        <begin position="479"/>
        <end position="490"/>
    </location>
</feature>
<feature type="region of interest" description="Disordered" evidence="2">
    <location>
        <begin position="461"/>
        <end position="494"/>
    </location>
</feature>
<feature type="compositionally biased region" description="Basic and acidic residues" evidence="2">
    <location>
        <begin position="268"/>
        <end position="288"/>
    </location>
</feature>
<sequence>MCHFLYRLPVPRLFDELRMTSITAYAIERLAPSLDARLIPFLRSGVKQSQVNCPLLTRYGTAKTEEKRYPRSPSTSGALHIHSSACNPFFRLVSLEMKFFPFLGRDTFSKRKESNWRRCAGASCGIKVLGDMLEDRLGFGMIQDSAALEEVGRVHDRNPAATSFKNLEKGDLAGNKDLNSFLKVTENPLFTYGQIQDNMNLNHTEDKGIKGSNCGSSKPEFRWADEVDMAIELEEGPIAGDCEDRRGDSNDRGKKPMQARPDLASIPEHPRIARDHASNGETSKDSDFQGKGVVNNGRQDNDNRREVPRAWGKPKHVPLILNEEKTNFVKEDGLVTLNLEEARNNVSKLDKAIGIWAHGLNGRFFQPIEYEGIPILCSKCGRIGHKIEECKEQLIQKSKEGQVGKENREQKEGELRNLDVEKLNSMKVMDCGGGPIMNGQTVQEADDEEGSWTIVARRRNRNVRNGSRNQTNKPAVWREAARPKQDKPSVEKQGTNEVIEVEGYTSTVADDPRDSESNSKLMMPAEKPKKGMKQDKTPTQMLLPKVLAVAESRKNTESLFKTKKKRERPSKLHLIKELANLGPLEDLPRKRKSAGTEQDMDCGREGLCNFTLSGWMPMQAHPQCPNLHACISGWVLFNSGCTLVSIVATKDSYFCVRQERIWSSPKERSSAIASLAFPPSLHSAHSCRVHSKSSANWADMLQ</sequence>
<proteinExistence type="predicted"/>
<accession>A0ABD0TU25</accession>
<feature type="compositionally biased region" description="Basic and acidic residues" evidence="2">
    <location>
        <begin position="299"/>
        <end position="308"/>
    </location>
</feature>
<comment type="caution">
    <text evidence="4">The sequence shown here is derived from an EMBL/GenBank/DDBJ whole genome shotgun (WGS) entry which is preliminary data.</text>
</comment>
<gene>
    <name evidence="4" type="ORF">M5K25_028218</name>
</gene>
<evidence type="ECO:0000313" key="4">
    <source>
        <dbReference type="EMBL" id="KAL0903112.1"/>
    </source>
</evidence>
<keyword evidence="1" id="KW-0479">Metal-binding</keyword>
<keyword evidence="5" id="KW-1185">Reference proteome</keyword>
<dbReference type="InterPro" id="IPR001878">
    <property type="entry name" value="Znf_CCHC"/>
</dbReference>
<feature type="compositionally biased region" description="Basic and acidic residues" evidence="2">
    <location>
        <begin position="242"/>
        <end position="254"/>
    </location>
</feature>
<feature type="region of interest" description="Disordered" evidence="2">
    <location>
        <begin position="234"/>
        <end position="311"/>
    </location>
</feature>
<evidence type="ECO:0000313" key="5">
    <source>
        <dbReference type="Proteomes" id="UP001552299"/>
    </source>
</evidence>
<evidence type="ECO:0000256" key="2">
    <source>
        <dbReference type="SAM" id="MobiDB-lite"/>
    </source>
</evidence>
<feature type="compositionally biased region" description="Basic and acidic residues" evidence="2">
    <location>
        <begin position="526"/>
        <end position="536"/>
    </location>
</feature>
<dbReference type="AlphaFoldDB" id="A0ABD0TU25"/>
<name>A0ABD0TU25_DENTH</name>
<evidence type="ECO:0000259" key="3">
    <source>
        <dbReference type="PROSITE" id="PS50158"/>
    </source>
</evidence>
<keyword evidence="1" id="KW-0862">Zinc</keyword>
<organism evidence="4 5">
    <name type="scientific">Dendrobium thyrsiflorum</name>
    <name type="common">Pinecone-like raceme dendrobium</name>
    <name type="synonym">Orchid</name>
    <dbReference type="NCBI Taxonomy" id="117978"/>
    <lineage>
        <taxon>Eukaryota</taxon>
        <taxon>Viridiplantae</taxon>
        <taxon>Streptophyta</taxon>
        <taxon>Embryophyta</taxon>
        <taxon>Tracheophyta</taxon>
        <taxon>Spermatophyta</taxon>
        <taxon>Magnoliopsida</taxon>
        <taxon>Liliopsida</taxon>
        <taxon>Asparagales</taxon>
        <taxon>Orchidaceae</taxon>
        <taxon>Epidendroideae</taxon>
        <taxon>Malaxideae</taxon>
        <taxon>Dendrobiinae</taxon>
        <taxon>Dendrobium</taxon>
    </lineage>
</organism>
<dbReference type="PROSITE" id="PS50158">
    <property type="entry name" value="ZF_CCHC"/>
    <property type="match status" value="1"/>
</dbReference>
<dbReference type="Proteomes" id="UP001552299">
    <property type="component" value="Unassembled WGS sequence"/>
</dbReference>
<feature type="region of interest" description="Disordered" evidence="2">
    <location>
        <begin position="508"/>
        <end position="536"/>
    </location>
</feature>
<evidence type="ECO:0000256" key="1">
    <source>
        <dbReference type="PROSITE-ProRule" id="PRU00047"/>
    </source>
</evidence>
<reference evidence="4 5" key="1">
    <citation type="journal article" date="2024" name="Plant Biotechnol. J.">
        <title>Dendrobium thyrsiflorum genome and its molecular insights into genes involved in important horticultural traits.</title>
        <authorList>
            <person name="Chen B."/>
            <person name="Wang J.Y."/>
            <person name="Zheng P.J."/>
            <person name="Li K.L."/>
            <person name="Liang Y.M."/>
            <person name="Chen X.F."/>
            <person name="Zhang C."/>
            <person name="Zhao X."/>
            <person name="He X."/>
            <person name="Zhang G.Q."/>
            <person name="Liu Z.J."/>
            <person name="Xu Q."/>
        </authorList>
    </citation>
    <scope>NUCLEOTIDE SEQUENCE [LARGE SCALE GENOMIC DNA]</scope>
    <source>
        <strain evidence="4">GZMU011</strain>
    </source>
</reference>